<dbReference type="Gene3D" id="3.40.50.1000">
    <property type="entry name" value="HAD superfamily/HAD-like"/>
    <property type="match status" value="1"/>
</dbReference>
<dbReference type="Gene3D" id="1.10.720.60">
    <property type="match status" value="1"/>
</dbReference>
<keyword evidence="2" id="KW-0378">Hydrolase</keyword>
<feature type="region of interest" description="Disordered" evidence="4">
    <location>
        <begin position="1"/>
        <end position="28"/>
    </location>
</feature>
<evidence type="ECO:0000256" key="4">
    <source>
        <dbReference type="SAM" id="MobiDB-lite"/>
    </source>
</evidence>
<evidence type="ECO:0000313" key="6">
    <source>
        <dbReference type="Proteomes" id="UP000672032"/>
    </source>
</evidence>
<proteinExistence type="predicted"/>
<evidence type="ECO:0008006" key="7">
    <source>
        <dbReference type="Google" id="ProtNLM"/>
    </source>
</evidence>
<protein>
    <recommendedName>
        <fullName evidence="7">Enolase-phosphatase E1</fullName>
    </recommendedName>
</protein>
<organism evidence="5 6">
    <name type="scientific">Monilinia vaccinii-corymbosi</name>
    <dbReference type="NCBI Taxonomy" id="61207"/>
    <lineage>
        <taxon>Eukaryota</taxon>
        <taxon>Fungi</taxon>
        <taxon>Dikarya</taxon>
        <taxon>Ascomycota</taxon>
        <taxon>Pezizomycotina</taxon>
        <taxon>Leotiomycetes</taxon>
        <taxon>Helotiales</taxon>
        <taxon>Sclerotiniaceae</taxon>
        <taxon>Monilinia</taxon>
    </lineage>
</organism>
<accession>A0A8A3PLK1</accession>
<dbReference type="InterPro" id="IPR023214">
    <property type="entry name" value="HAD_sf"/>
</dbReference>
<feature type="compositionally biased region" description="Polar residues" evidence="4">
    <location>
        <begin position="12"/>
        <end position="28"/>
    </location>
</feature>
<gene>
    <name evidence="5" type="ORF">DSL72_006956</name>
</gene>
<evidence type="ECO:0000256" key="1">
    <source>
        <dbReference type="ARBA" id="ARBA00022605"/>
    </source>
</evidence>
<keyword evidence="6" id="KW-1185">Reference proteome</keyword>
<dbReference type="SUPFAM" id="SSF56784">
    <property type="entry name" value="HAD-like"/>
    <property type="match status" value="1"/>
</dbReference>
<dbReference type="GO" id="GO:0019509">
    <property type="term" value="P:L-methionine salvage from methylthioadenosine"/>
    <property type="evidence" value="ECO:0007669"/>
    <property type="project" value="InterPro"/>
</dbReference>
<dbReference type="InterPro" id="IPR036412">
    <property type="entry name" value="HAD-like_sf"/>
</dbReference>
<dbReference type="PANTHER" id="PTHR20371:SF1">
    <property type="entry name" value="ENOLASE-PHOSPHATASE E1"/>
    <property type="match status" value="1"/>
</dbReference>
<dbReference type="InterPro" id="IPR023943">
    <property type="entry name" value="Enolase-ppase_E1"/>
</dbReference>
<sequence>MSGEFSWHGPSRNITSHQGENKTKPLTTPQFPHALAALPETLATQWDSPSFIPYRSAFPPEHASTPEAVLSHVRDLMAQDLKIPYLKSLQGYLWLRGYESGELKCPLFPDVYPAMKKWNGDGAKICIYSSGSVAAQKLLWRYTTEGDLRGLIWNGVDADDGVGIDGGYWDTVNAGLKQDRESYGKIAKANRDLGEASEWLFLSDNVKEVRAAKEAGMNSFVVVRDGNAEVSAEEREGQVLVESFGVVEGLIEVVGERV</sequence>
<reference evidence="5" key="1">
    <citation type="submission" date="2020-10" db="EMBL/GenBank/DDBJ databases">
        <title>Genome Sequence of Monilinia vaccinii-corymbosi Sheds Light on Mummy Berry Disease Infection of Blueberry and Mating Type.</title>
        <authorList>
            <person name="Yow A.G."/>
            <person name="Zhang Y."/>
            <person name="Bansal K."/>
            <person name="Eacker S.M."/>
            <person name="Sullivan S."/>
            <person name="Liachko I."/>
            <person name="Cubeta M.A."/>
            <person name="Rollins J.A."/>
            <person name="Ashrafi H."/>
        </authorList>
    </citation>
    <scope>NUCLEOTIDE SEQUENCE</scope>
    <source>
        <strain evidence="5">RL-1</strain>
    </source>
</reference>
<evidence type="ECO:0000313" key="5">
    <source>
        <dbReference type="EMBL" id="QSZ35834.1"/>
    </source>
</evidence>
<dbReference type="EMBL" id="CP063410">
    <property type="protein sequence ID" value="QSZ35834.1"/>
    <property type="molecule type" value="Genomic_DNA"/>
</dbReference>
<name>A0A8A3PLK1_9HELO</name>
<evidence type="ECO:0000256" key="2">
    <source>
        <dbReference type="ARBA" id="ARBA00022801"/>
    </source>
</evidence>
<dbReference type="Proteomes" id="UP000672032">
    <property type="component" value="Chromosome 6"/>
</dbReference>
<keyword evidence="1" id="KW-0028">Amino-acid biosynthesis</keyword>
<evidence type="ECO:0000256" key="3">
    <source>
        <dbReference type="ARBA" id="ARBA00023167"/>
    </source>
</evidence>
<dbReference type="NCBIfam" id="TIGR01691">
    <property type="entry name" value="enolase-ppase"/>
    <property type="match status" value="1"/>
</dbReference>
<dbReference type="AlphaFoldDB" id="A0A8A3PLK1"/>
<keyword evidence="3" id="KW-0486">Methionine biosynthesis</keyword>
<dbReference type="OrthoDB" id="272500at2759"/>
<dbReference type="PANTHER" id="PTHR20371">
    <property type="entry name" value="ENOLASE-PHOSPHATASE E1"/>
    <property type="match status" value="1"/>
</dbReference>
<dbReference type="GO" id="GO:0000287">
    <property type="term" value="F:magnesium ion binding"/>
    <property type="evidence" value="ECO:0007669"/>
    <property type="project" value="InterPro"/>
</dbReference>
<dbReference type="GO" id="GO:0043874">
    <property type="term" value="F:acireductone synthase activity"/>
    <property type="evidence" value="ECO:0007669"/>
    <property type="project" value="InterPro"/>
</dbReference>